<accession>A0A448X4K9</accession>
<gene>
    <name evidence="2" type="ORF">PXEA_LOCUS21319</name>
</gene>
<dbReference type="InterPro" id="IPR036744">
    <property type="entry name" value="RAP_sf"/>
</dbReference>
<evidence type="ECO:0000313" key="2">
    <source>
        <dbReference type="EMBL" id="VEL27879.1"/>
    </source>
</evidence>
<feature type="region of interest" description="Disordered" evidence="1">
    <location>
        <begin position="28"/>
        <end position="50"/>
    </location>
</feature>
<dbReference type="AlphaFoldDB" id="A0A448X4K9"/>
<dbReference type="Proteomes" id="UP000784294">
    <property type="component" value="Unassembled WGS sequence"/>
</dbReference>
<protein>
    <submittedName>
        <fullName evidence="2">Uncharacterized protein</fullName>
    </submittedName>
</protein>
<reference evidence="2" key="1">
    <citation type="submission" date="2018-11" db="EMBL/GenBank/DDBJ databases">
        <authorList>
            <consortium name="Pathogen Informatics"/>
        </authorList>
    </citation>
    <scope>NUCLEOTIDE SEQUENCE</scope>
</reference>
<organism evidence="2 3">
    <name type="scientific">Protopolystoma xenopodis</name>
    <dbReference type="NCBI Taxonomy" id="117903"/>
    <lineage>
        <taxon>Eukaryota</taxon>
        <taxon>Metazoa</taxon>
        <taxon>Spiralia</taxon>
        <taxon>Lophotrochozoa</taxon>
        <taxon>Platyhelminthes</taxon>
        <taxon>Monogenea</taxon>
        <taxon>Polyopisthocotylea</taxon>
        <taxon>Polystomatidea</taxon>
        <taxon>Polystomatidae</taxon>
        <taxon>Protopolystoma</taxon>
    </lineage>
</organism>
<feature type="compositionally biased region" description="Basic and acidic residues" evidence="1">
    <location>
        <begin position="39"/>
        <end position="50"/>
    </location>
</feature>
<evidence type="ECO:0000313" key="3">
    <source>
        <dbReference type="Proteomes" id="UP000784294"/>
    </source>
</evidence>
<keyword evidence="3" id="KW-1185">Reference proteome</keyword>
<sequence>MIELSQELKSTQARLNEVQNLLDESQAEEMTLRTKSSAQHKELSSLKATRAETEERLMSLEKDYKQTQGGLNTQVEFRNSGL</sequence>
<comment type="caution">
    <text evidence="2">The sequence shown here is derived from an EMBL/GenBank/DDBJ whole genome shotgun (WGS) entry which is preliminary data.</text>
</comment>
<proteinExistence type="predicted"/>
<evidence type="ECO:0000256" key="1">
    <source>
        <dbReference type="SAM" id="MobiDB-lite"/>
    </source>
</evidence>
<dbReference type="EMBL" id="CAAALY010090614">
    <property type="protein sequence ID" value="VEL27879.1"/>
    <property type="molecule type" value="Genomic_DNA"/>
</dbReference>
<dbReference type="Gene3D" id="1.20.81.10">
    <property type="entry name" value="RAP domain"/>
    <property type="match status" value="1"/>
</dbReference>
<name>A0A448X4K9_9PLAT</name>
<dbReference type="OrthoDB" id="2018427at2759"/>